<dbReference type="Gene3D" id="1.20.120.1380">
    <property type="entry name" value="Flagellar FlhF biosynthesis protein, N domain"/>
    <property type="match status" value="1"/>
</dbReference>
<dbReference type="PANTHER" id="PTHR43134:SF3">
    <property type="entry name" value="FLAGELLAR BIOSYNTHESIS PROTEIN FLHF"/>
    <property type="match status" value="1"/>
</dbReference>
<dbReference type="Gene3D" id="3.40.50.300">
    <property type="entry name" value="P-loop containing nucleotide triphosphate hydrolases"/>
    <property type="match status" value="1"/>
</dbReference>
<evidence type="ECO:0000256" key="11">
    <source>
        <dbReference type="ARBA" id="ARBA00023225"/>
    </source>
</evidence>
<gene>
    <name evidence="17" type="primary">flhF</name>
    <name evidence="17" type="ORF">ABVT43_06540</name>
</gene>
<evidence type="ECO:0000256" key="4">
    <source>
        <dbReference type="ARBA" id="ARBA00022448"/>
    </source>
</evidence>
<dbReference type="InterPro" id="IPR047040">
    <property type="entry name" value="FlhF__GTPase_dom"/>
</dbReference>
<dbReference type="EMBL" id="JBEVCJ010000005">
    <property type="protein sequence ID" value="MET1254775.1"/>
    <property type="molecule type" value="Genomic_DNA"/>
</dbReference>
<evidence type="ECO:0000259" key="16">
    <source>
        <dbReference type="SMART" id="SM00962"/>
    </source>
</evidence>
<dbReference type="PANTHER" id="PTHR43134">
    <property type="entry name" value="SIGNAL RECOGNITION PARTICLE RECEPTOR SUBUNIT ALPHA"/>
    <property type="match status" value="1"/>
</dbReference>
<dbReference type="InterPro" id="IPR000897">
    <property type="entry name" value="SRP54_GTPase_dom"/>
</dbReference>
<comment type="caution">
    <text evidence="17">The sequence shown here is derived from an EMBL/GenBank/DDBJ whole genome shotgun (WGS) entry which is preliminary data.</text>
</comment>
<comment type="function">
    <text evidence="12">Necessary for flagellar biosynthesis. May be involved in translocation of the flagellum.</text>
</comment>
<feature type="compositionally biased region" description="Polar residues" evidence="14">
    <location>
        <begin position="87"/>
        <end position="109"/>
    </location>
</feature>
<evidence type="ECO:0000256" key="5">
    <source>
        <dbReference type="ARBA" id="ARBA00022475"/>
    </source>
</evidence>
<dbReference type="SUPFAM" id="SSF52540">
    <property type="entry name" value="P-loop containing nucleoside triphosphate hydrolases"/>
    <property type="match status" value="1"/>
</dbReference>
<dbReference type="Pfam" id="PF00448">
    <property type="entry name" value="SRP54"/>
    <property type="match status" value="1"/>
</dbReference>
<keyword evidence="10" id="KW-0472">Membrane</keyword>
<keyword evidence="17" id="KW-0282">Flagellum</keyword>
<evidence type="ECO:0000256" key="9">
    <source>
        <dbReference type="ARBA" id="ARBA00023134"/>
    </source>
</evidence>
<accession>A0ABV2BS49</accession>
<comment type="subcellular location">
    <subcellularLocation>
        <location evidence="1">Cell membrane</location>
        <topology evidence="1">Peripheral membrane protein</topology>
        <orientation evidence="1">Cytoplasmic side</orientation>
    </subcellularLocation>
</comment>
<evidence type="ECO:0000256" key="14">
    <source>
        <dbReference type="SAM" id="MobiDB-lite"/>
    </source>
</evidence>
<evidence type="ECO:0000256" key="8">
    <source>
        <dbReference type="ARBA" id="ARBA00022927"/>
    </source>
</evidence>
<feature type="domain" description="SRP54-type proteins GTP-binding" evidence="16">
    <location>
        <begin position="328"/>
        <end position="520"/>
    </location>
</feature>
<evidence type="ECO:0000256" key="6">
    <source>
        <dbReference type="ARBA" id="ARBA00022741"/>
    </source>
</evidence>
<feature type="compositionally biased region" description="Polar residues" evidence="14">
    <location>
        <begin position="131"/>
        <end position="142"/>
    </location>
</feature>
<name>A0ABV2BS49_9GAMM</name>
<keyword evidence="8" id="KW-0653">Protein transport</keyword>
<proteinExistence type="inferred from homology"/>
<keyword evidence="4" id="KW-0813">Transport</keyword>
<dbReference type="InterPro" id="IPR020006">
    <property type="entry name" value="FlhF"/>
</dbReference>
<dbReference type="SMART" id="SM00382">
    <property type="entry name" value="AAA"/>
    <property type="match status" value="1"/>
</dbReference>
<evidence type="ECO:0000256" key="10">
    <source>
        <dbReference type="ARBA" id="ARBA00023136"/>
    </source>
</evidence>
<evidence type="ECO:0000313" key="17">
    <source>
        <dbReference type="EMBL" id="MET1254775.1"/>
    </source>
</evidence>
<evidence type="ECO:0000256" key="12">
    <source>
        <dbReference type="ARBA" id="ARBA00025337"/>
    </source>
</evidence>
<evidence type="ECO:0000313" key="18">
    <source>
        <dbReference type="Proteomes" id="UP001548189"/>
    </source>
</evidence>
<keyword evidence="9" id="KW-0342">GTP-binding</keyword>
<sequence>MKIRRFYASNIRAALREVTEEFGEDAAILSNKKVEGGVEIIAALDYDADLMREKLAEQERELPQVKVANGSGQSFARQMAGGDFVGQAQTSHAQALSDNSSASIQSNPVPNFGSKPSSGKSQSGKSHLSSVPNTELENSAKNASAEEKVSIAKAAVSQLSGFLANQQQQSAKQNDLSAFSERSQLSSRLRVSAKESFGDDVKRPLAAPAFATEEVEPSVAKTESAPRKNRVEWSLDPSLKAMKEELELMRSMMSEQLRGLAWDRNAERNPLSAMMARRLSKIGLDHHLISGLLPQIKAEQDVECVWQHLLAVLAKSVPVATDNLLEKGGIYAFMGPAGVGKTTTIAKLAARFVIKHGADSVALITTDNYRISAQEQLASIGRLLQLPTVKVSQKQDLDAVISKFHRKKLVLIDTAGISGCDENLAEPLKVLAQSSSVIHRILLMSAASQGKVLQQSLALFENYSPDGIIVTKMDEAACLGELLSVVIHAHIPLLFTTDGQRIPEDIRLAKSHQLVSKAVSLANRYEREVDDWALAQSVDLLHSA</sequence>
<comment type="similarity">
    <text evidence="2">Belongs to the GTP-binding SRP family.</text>
</comment>
<keyword evidence="7" id="KW-1005">Bacterial flagellum biogenesis</keyword>
<keyword evidence="5" id="KW-1003">Cell membrane</keyword>
<dbReference type="NCBIfam" id="TIGR03499">
    <property type="entry name" value="FlhF"/>
    <property type="match status" value="1"/>
</dbReference>
<dbReference type="Proteomes" id="UP001548189">
    <property type="component" value="Unassembled WGS sequence"/>
</dbReference>
<reference evidence="17 18" key="1">
    <citation type="submission" date="2024-06" db="EMBL/GenBank/DDBJ databases">
        <authorList>
            <person name="Li F."/>
        </authorList>
    </citation>
    <scope>NUCLEOTIDE SEQUENCE [LARGE SCALE GENOMIC DNA]</scope>
    <source>
        <strain evidence="17 18">GXAS 311</strain>
    </source>
</reference>
<feature type="region of interest" description="Disordered" evidence="14">
    <location>
        <begin position="87"/>
        <end position="142"/>
    </location>
</feature>
<feature type="compositionally biased region" description="Low complexity" evidence="14">
    <location>
        <begin position="113"/>
        <end position="130"/>
    </location>
</feature>
<feature type="domain" description="AAA+ ATPase" evidence="15">
    <location>
        <begin position="327"/>
        <end position="520"/>
    </location>
</feature>
<dbReference type="SMART" id="SM00962">
    <property type="entry name" value="SRP54"/>
    <property type="match status" value="1"/>
</dbReference>
<keyword evidence="17" id="KW-0966">Cell projection</keyword>
<dbReference type="CDD" id="cd17873">
    <property type="entry name" value="FlhF"/>
    <property type="match status" value="1"/>
</dbReference>
<evidence type="ECO:0000256" key="13">
    <source>
        <dbReference type="NCBIfam" id="TIGR03499"/>
    </source>
</evidence>
<protein>
    <recommendedName>
        <fullName evidence="3 13">Flagellar biosynthesis protein FlhF</fullName>
    </recommendedName>
</protein>
<evidence type="ECO:0000256" key="2">
    <source>
        <dbReference type="ARBA" id="ARBA00008531"/>
    </source>
</evidence>
<evidence type="ECO:0000259" key="15">
    <source>
        <dbReference type="SMART" id="SM00382"/>
    </source>
</evidence>
<evidence type="ECO:0000256" key="7">
    <source>
        <dbReference type="ARBA" id="ARBA00022795"/>
    </source>
</evidence>
<keyword evidence="18" id="KW-1185">Reference proteome</keyword>
<keyword evidence="17" id="KW-0969">Cilium</keyword>
<dbReference type="InterPro" id="IPR003593">
    <property type="entry name" value="AAA+_ATPase"/>
</dbReference>
<dbReference type="RefSeq" id="WP_353874386.1">
    <property type="nucleotide sequence ID" value="NZ_JBEVCJ010000005.1"/>
</dbReference>
<dbReference type="InterPro" id="IPR027417">
    <property type="entry name" value="P-loop_NTPase"/>
</dbReference>
<organism evidence="17 18">
    <name type="scientific">Aliikangiella maris</name>
    <dbReference type="NCBI Taxonomy" id="3162458"/>
    <lineage>
        <taxon>Bacteria</taxon>
        <taxon>Pseudomonadati</taxon>
        <taxon>Pseudomonadota</taxon>
        <taxon>Gammaproteobacteria</taxon>
        <taxon>Oceanospirillales</taxon>
        <taxon>Pleioneaceae</taxon>
        <taxon>Aliikangiella</taxon>
    </lineage>
</organism>
<evidence type="ECO:0000256" key="3">
    <source>
        <dbReference type="ARBA" id="ARBA00014919"/>
    </source>
</evidence>
<keyword evidence="6" id="KW-0547">Nucleotide-binding</keyword>
<evidence type="ECO:0000256" key="1">
    <source>
        <dbReference type="ARBA" id="ARBA00004413"/>
    </source>
</evidence>
<keyword evidence="11" id="KW-1006">Bacterial flagellum protein export</keyword>